<dbReference type="OrthoDB" id="9798761at2"/>
<evidence type="ECO:0000313" key="2">
    <source>
        <dbReference type="EMBL" id="RCG23922.1"/>
    </source>
</evidence>
<name>A0A367F219_9ACTN</name>
<dbReference type="EMBL" id="QOIM01000022">
    <property type="protein sequence ID" value="RCG23922.1"/>
    <property type="molecule type" value="Genomic_DNA"/>
</dbReference>
<keyword evidence="3" id="KW-1185">Reference proteome</keyword>
<organism evidence="2 3">
    <name type="scientific">Streptomyces reniochalinae</name>
    <dbReference type="NCBI Taxonomy" id="2250578"/>
    <lineage>
        <taxon>Bacteria</taxon>
        <taxon>Bacillati</taxon>
        <taxon>Actinomycetota</taxon>
        <taxon>Actinomycetes</taxon>
        <taxon>Kitasatosporales</taxon>
        <taxon>Streptomycetaceae</taxon>
        <taxon>Streptomyces</taxon>
    </lineage>
</organism>
<feature type="region of interest" description="Disordered" evidence="1">
    <location>
        <begin position="178"/>
        <end position="198"/>
    </location>
</feature>
<comment type="caution">
    <text evidence="2">The sequence shown here is derived from an EMBL/GenBank/DDBJ whole genome shotgun (WGS) entry which is preliminary data.</text>
</comment>
<dbReference type="GO" id="GO:0003676">
    <property type="term" value="F:nucleic acid binding"/>
    <property type="evidence" value="ECO:0007669"/>
    <property type="project" value="InterPro"/>
</dbReference>
<proteinExistence type="predicted"/>
<accession>A0A367F219</accession>
<dbReference type="InterPro" id="IPR011856">
    <property type="entry name" value="tRNA_endonuc-like_dom_sf"/>
</dbReference>
<protein>
    <submittedName>
        <fullName evidence="2">Transporter</fullName>
    </submittedName>
</protein>
<evidence type="ECO:0000313" key="3">
    <source>
        <dbReference type="Proteomes" id="UP000253507"/>
    </source>
</evidence>
<reference evidence="2 3" key="1">
    <citation type="submission" date="2018-06" db="EMBL/GenBank/DDBJ databases">
        <title>Streptomyces reniochalinae sp. nov. and Streptomyces diacarnus sp. nov. from marine sponges.</title>
        <authorList>
            <person name="Li L."/>
        </authorList>
    </citation>
    <scope>NUCLEOTIDE SEQUENCE [LARGE SCALE GENOMIC DNA]</scope>
    <source>
        <strain evidence="2 3">LHW50302</strain>
    </source>
</reference>
<dbReference type="Proteomes" id="UP000253507">
    <property type="component" value="Unassembled WGS sequence"/>
</dbReference>
<sequence length="318" mass="35144">MMVLEREEHMGDLKVFRVRGGRATKIPGASVAVERELQSLIEANMEAMLGIRFLASEYRTGRRHRGRVDSLGLDESGTPVVIEYKRSRDQNVINQALSYLVWLRDHHHEFERLVADRLGAEAAGAVDWSNPRVVCVAGEFTYHDTVAVEEIGRRIDLISYQVFDDVLTLRLIASVAGAGGPSSRAKAPSSSSGTGPEPVAVVSVPQHRLEGAPAKVKELFGAVDERLLLPEGAWMEPQQHYLTYRRLKKFASVRVLPRKEVVAVNLKLDPATVELEEGFTRDVTKIGCLGISGVEVSLRSRADLERAEELILRSIAAS</sequence>
<dbReference type="Gene3D" id="3.40.1350.10">
    <property type="match status" value="1"/>
</dbReference>
<evidence type="ECO:0000256" key="1">
    <source>
        <dbReference type="SAM" id="MobiDB-lite"/>
    </source>
</evidence>
<dbReference type="AlphaFoldDB" id="A0A367F219"/>
<gene>
    <name evidence="2" type="ORF">DQ392_04420</name>
</gene>
<feature type="compositionally biased region" description="Low complexity" evidence="1">
    <location>
        <begin position="181"/>
        <end position="193"/>
    </location>
</feature>